<feature type="compositionally biased region" description="Basic residues" evidence="1">
    <location>
        <begin position="91"/>
        <end position="101"/>
    </location>
</feature>
<organism evidence="3 4">
    <name type="scientific">Marasmius crinis-equi</name>
    <dbReference type="NCBI Taxonomy" id="585013"/>
    <lineage>
        <taxon>Eukaryota</taxon>
        <taxon>Fungi</taxon>
        <taxon>Dikarya</taxon>
        <taxon>Basidiomycota</taxon>
        <taxon>Agaricomycotina</taxon>
        <taxon>Agaricomycetes</taxon>
        <taxon>Agaricomycetidae</taxon>
        <taxon>Agaricales</taxon>
        <taxon>Marasmiineae</taxon>
        <taxon>Marasmiaceae</taxon>
        <taxon>Marasmius</taxon>
    </lineage>
</organism>
<feature type="compositionally biased region" description="Basic and acidic residues" evidence="1">
    <location>
        <begin position="938"/>
        <end position="954"/>
    </location>
</feature>
<sequence length="976" mass="112100">MKRRSIFKSVPRAKRNRPEQSLDDIFFDRVDSTSSRHQQDSETLDSTFLPIPGTFPLPQLEPGETTSQGNDEEIQDPRESGVREVGSQGAKKLHRRTVRSRHPNIEWKSKYRASFVDQVMRGKGRGDARKQERCSDCKGEPLEDEDEDLHRNRQPQYRCNECFLQDLVCGRCCVRRHWNTPFHKPEGWTGSRFEKSSLADLGLVVQLQHTSGFCTHPKTCYRHLLVLHTNGIHRINLQFCGCSKALPQHIQLLQRRLYPTNVRKGRISTVVSFEYLESLQIHTLTTKGSVYDYYRAIERLTENRGATIPKSRYRQLLRAIRQWRHIKLLIRAGKGQRDASEVESAPESALTLKCPSCPHPGINLPPGWEKVARGENGQVISAGHVQDKLIYLYRLCLCLDANFRLKEQTVSSHSRDPALCDGQGYFVGRKDYEHWVEENKTREDVEDEVSNCVPLAALTKQTTKFSKGLRYTGVAGVVCGRSDMIVKVANLNKGERFSVVDYVLGMALQLWSLVLGLLLCYDVACQYFRNFDRRQARWPTRIVLSPLLKILVAIGKLHHPGHQPEDHDQYSLNLLEGVGYTDGESCERFWANHNALSNSTKTMGPGARQDLLESQFDFWNWEKYKSMGNVGSSLKKRLRDAEESLEKQSSLHEGFTENIPEELVMQWEKDVIAWDKTPWPKEKIDNPYELEEEFMGQAEAMNEMAIEDEERLKRGGVRYHKMSPAAFVKASLDLRDRQDRLRADIAERKRDPTVRQSTKIIDERSTIRRQLKSLEEVRAIYMPGLIQHLRDLEEEEGVEEEEKAEDIAIWLPSSLQRADIDGICVSGLADVEARLQKGRAHDALDGVRHTLRVKSRMILFKNTNVRGQRDSGRSREVINTVETRAKTYAKKYRVCRELYYSLLPEDVRVSDMELPELKDTDVRSYKDPAEVKVGPGRRGTDEWGDEAHGSRRPEGSTAPGGIDLIPPDNHDWDFRK</sequence>
<feature type="compositionally biased region" description="Basic and acidic residues" evidence="1">
    <location>
        <begin position="124"/>
        <end position="141"/>
    </location>
</feature>
<dbReference type="PANTHER" id="PTHR33096:SF1">
    <property type="entry name" value="CXC1-LIKE CYSTEINE CLUSTER ASSOCIATED WITH KDZ TRANSPOSASES DOMAIN-CONTAINING PROTEIN"/>
    <property type="match status" value="1"/>
</dbReference>
<reference evidence="3 4" key="1">
    <citation type="submission" date="2024-02" db="EMBL/GenBank/DDBJ databases">
        <title>A draft genome for the cacao thread blight pathogen Marasmius crinis-equi.</title>
        <authorList>
            <person name="Cohen S.P."/>
            <person name="Baruah I.K."/>
            <person name="Amoako-Attah I."/>
            <person name="Bukari Y."/>
            <person name="Meinhardt L.W."/>
            <person name="Bailey B.A."/>
        </authorList>
    </citation>
    <scope>NUCLEOTIDE SEQUENCE [LARGE SCALE GENOMIC DNA]</scope>
    <source>
        <strain evidence="3 4">GH-76</strain>
    </source>
</reference>
<feature type="region of interest" description="Disordered" evidence="1">
    <location>
        <begin position="122"/>
        <end position="149"/>
    </location>
</feature>
<protein>
    <recommendedName>
        <fullName evidence="2">CxC2-like cysteine cluster KDZ transposase-associated domain-containing protein</fullName>
    </recommendedName>
</protein>
<accession>A0ABR3FCU5</accession>
<dbReference type="Proteomes" id="UP001465976">
    <property type="component" value="Unassembled WGS sequence"/>
</dbReference>
<dbReference type="Pfam" id="PF18803">
    <property type="entry name" value="CxC2"/>
    <property type="match status" value="1"/>
</dbReference>
<dbReference type="InterPro" id="IPR040521">
    <property type="entry name" value="KDZ"/>
</dbReference>
<feature type="compositionally biased region" description="Basic and acidic residues" evidence="1">
    <location>
        <begin position="16"/>
        <end position="31"/>
    </location>
</feature>
<keyword evidence="4" id="KW-1185">Reference proteome</keyword>
<dbReference type="EMBL" id="JBAHYK010000568">
    <property type="protein sequence ID" value="KAL0572904.1"/>
    <property type="molecule type" value="Genomic_DNA"/>
</dbReference>
<feature type="domain" description="CxC2-like cysteine cluster KDZ transposase-associated" evidence="2">
    <location>
        <begin position="198"/>
        <end position="305"/>
    </location>
</feature>
<feature type="region of interest" description="Disordered" evidence="1">
    <location>
        <begin position="1"/>
        <end position="101"/>
    </location>
</feature>
<comment type="caution">
    <text evidence="3">The sequence shown here is derived from an EMBL/GenBank/DDBJ whole genome shotgun (WGS) entry which is preliminary data.</text>
</comment>
<feature type="region of interest" description="Disordered" evidence="1">
    <location>
        <begin position="927"/>
        <end position="976"/>
    </location>
</feature>
<dbReference type="Pfam" id="PF18758">
    <property type="entry name" value="KDZ"/>
    <property type="match status" value="1"/>
</dbReference>
<evidence type="ECO:0000313" key="4">
    <source>
        <dbReference type="Proteomes" id="UP001465976"/>
    </source>
</evidence>
<evidence type="ECO:0000313" key="3">
    <source>
        <dbReference type="EMBL" id="KAL0572904.1"/>
    </source>
</evidence>
<name>A0ABR3FCU5_9AGAR</name>
<feature type="compositionally biased region" description="Basic residues" evidence="1">
    <location>
        <begin position="1"/>
        <end position="15"/>
    </location>
</feature>
<gene>
    <name evidence="3" type="ORF">V5O48_009073</name>
</gene>
<proteinExistence type="predicted"/>
<dbReference type="PANTHER" id="PTHR33096">
    <property type="entry name" value="CXC2 DOMAIN-CONTAINING PROTEIN"/>
    <property type="match status" value="1"/>
</dbReference>
<feature type="non-terminal residue" evidence="3">
    <location>
        <position position="976"/>
    </location>
</feature>
<evidence type="ECO:0000259" key="2">
    <source>
        <dbReference type="Pfam" id="PF18803"/>
    </source>
</evidence>
<evidence type="ECO:0000256" key="1">
    <source>
        <dbReference type="SAM" id="MobiDB-lite"/>
    </source>
</evidence>
<dbReference type="InterPro" id="IPR041457">
    <property type="entry name" value="CxC2_KDZ-assoc"/>
</dbReference>